<sequence>MNGTGRSRGGVTIALRHSRPGRGKIPESEANLTDPVRYQSDAGCSQLKPAPDKKIPPPSAMSAMRVRLTHANAASLIHPRQTGPPKVKTRVPGFIMPGIDNCALEPHIDFDFFHRYRTEITLRDPEQPFPEDLLPDEEPIAAAPAPAAAATPNEGQARAVPKSKKVRAQEQVRADAKRAAEREAHYCRVQGLLAKDCAVMDAGSRSASAIRVAQGGAIDPSLIEDRDYDYEEVVGTDSRFRLCLIPWGGAMPRPVVCNKSVVLILGGHARNVDWKTQIVDPATEACDLAKRSVPQSPEDIAAGKPSVLSGGVGTTFNELKTDAPQFASVLNTLVFIQLFSGLAMMRLISYGNRRELGFTAALEAPGAGTAFLGAGTTFLASFESTWCVTLVVLDVLDVLALAGGGVSKAFPPQGDLTELARHWEPILVAHDACLGVKGGILMKTESMKSFASGKADLWRYFQAASARLFSTSSRVCLTLVMVATKVASGWRCSLGGVREGLELLPKMCQTSVKGITNNCGDGNKEFVIESGIWVRWVKNRRVRGREYTEVYENEF</sequence>
<evidence type="ECO:0000313" key="3">
    <source>
        <dbReference type="Proteomes" id="UP001218188"/>
    </source>
</evidence>
<accession>A0AAD6S5Z9</accession>
<feature type="region of interest" description="Disordered" evidence="1">
    <location>
        <begin position="1"/>
        <end position="35"/>
    </location>
</feature>
<proteinExistence type="predicted"/>
<evidence type="ECO:0000256" key="1">
    <source>
        <dbReference type="SAM" id="MobiDB-lite"/>
    </source>
</evidence>
<gene>
    <name evidence="2" type="ORF">C8F04DRAFT_1197519</name>
</gene>
<dbReference type="Proteomes" id="UP001218188">
    <property type="component" value="Unassembled WGS sequence"/>
</dbReference>
<keyword evidence="3" id="KW-1185">Reference proteome</keyword>
<protein>
    <submittedName>
        <fullName evidence="2">Uncharacterized protein</fullName>
    </submittedName>
</protein>
<comment type="caution">
    <text evidence="2">The sequence shown here is derived from an EMBL/GenBank/DDBJ whole genome shotgun (WGS) entry which is preliminary data.</text>
</comment>
<organism evidence="2 3">
    <name type="scientific">Mycena alexandri</name>
    <dbReference type="NCBI Taxonomy" id="1745969"/>
    <lineage>
        <taxon>Eukaryota</taxon>
        <taxon>Fungi</taxon>
        <taxon>Dikarya</taxon>
        <taxon>Basidiomycota</taxon>
        <taxon>Agaricomycotina</taxon>
        <taxon>Agaricomycetes</taxon>
        <taxon>Agaricomycetidae</taxon>
        <taxon>Agaricales</taxon>
        <taxon>Marasmiineae</taxon>
        <taxon>Mycenaceae</taxon>
        <taxon>Mycena</taxon>
    </lineage>
</organism>
<evidence type="ECO:0000313" key="2">
    <source>
        <dbReference type="EMBL" id="KAJ7019602.1"/>
    </source>
</evidence>
<name>A0AAD6S5Z9_9AGAR</name>
<dbReference type="AlphaFoldDB" id="A0AAD6S5Z9"/>
<dbReference type="EMBL" id="JARJCM010000288">
    <property type="protein sequence ID" value="KAJ7019602.1"/>
    <property type="molecule type" value="Genomic_DNA"/>
</dbReference>
<feature type="region of interest" description="Disordered" evidence="1">
    <location>
        <begin position="144"/>
        <end position="174"/>
    </location>
</feature>
<reference evidence="2" key="1">
    <citation type="submission" date="2023-03" db="EMBL/GenBank/DDBJ databases">
        <title>Massive genome expansion in bonnet fungi (Mycena s.s.) driven by repeated elements and novel gene families across ecological guilds.</title>
        <authorList>
            <consortium name="Lawrence Berkeley National Laboratory"/>
            <person name="Harder C.B."/>
            <person name="Miyauchi S."/>
            <person name="Viragh M."/>
            <person name="Kuo A."/>
            <person name="Thoen E."/>
            <person name="Andreopoulos B."/>
            <person name="Lu D."/>
            <person name="Skrede I."/>
            <person name="Drula E."/>
            <person name="Henrissat B."/>
            <person name="Morin E."/>
            <person name="Kohler A."/>
            <person name="Barry K."/>
            <person name="LaButti K."/>
            <person name="Morin E."/>
            <person name="Salamov A."/>
            <person name="Lipzen A."/>
            <person name="Mereny Z."/>
            <person name="Hegedus B."/>
            <person name="Baldrian P."/>
            <person name="Stursova M."/>
            <person name="Weitz H."/>
            <person name="Taylor A."/>
            <person name="Grigoriev I.V."/>
            <person name="Nagy L.G."/>
            <person name="Martin F."/>
            <person name="Kauserud H."/>
        </authorList>
    </citation>
    <scope>NUCLEOTIDE SEQUENCE</scope>
    <source>
        <strain evidence="2">CBHHK200</strain>
    </source>
</reference>